<organism evidence="2 3">
    <name type="scientific">Candidatus Yanofskybacteria bacterium RIFCSPLOWO2_01_FULL_49_17</name>
    <dbReference type="NCBI Taxonomy" id="1802700"/>
    <lineage>
        <taxon>Bacteria</taxon>
        <taxon>Candidatus Yanofskyibacteriota</taxon>
    </lineage>
</organism>
<protein>
    <submittedName>
        <fullName evidence="2">Uncharacterized protein</fullName>
    </submittedName>
</protein>
<proteinExistence type="predicted"/>
<comment type="caution">
    <text evidence="2">The sequence shown here is derived from an EMBL/GenBank/DDBJ whole genome shotgun (WGS) entry which is preliminary data.</text>
</comment>
<dbReference type="Proteomes" id="UP000178444">
    <property type="component" value="Unassembled WGS sequence"/>
</dbReference>
<dbReference type="EMBL" id="MGKO01000007">
    <property type="protein sequence ID" value="OGN27714.1"/>
    <property type="molecule type" value="Genomic_DNA"/>
</dbReference>
<keyword evidence="1" id="KW-0812">Transmembrane</keyword>
<feature type="transmembrane region" description="Helical" evidence="1">
    <location>
        <begin position="27"/>
        <end position="54"/>
    </location>
</feature>
<evidence type="ECO:0000313" key="3">
    <source>
        <dbReference type="Proteomes" id="UP000178444"/>
    </source>
</evidence>
<dbReference type="AlphaFoldDB" id="A0A1F8GQP4"/>
<keyword evidence="1" id="KW-0472">Membrane</keyword>
<name>A0A1F8GQP4_9BACT</name>
<keyword evidence="1" id="KW-1133">Transmembrane helix</keyword>
<accession>A0A1F8GQP4</accession>
<reference evidence="2 3" key="1">
    <citation type="journal article" date="2016" name="Nat. Commun.">
        <title>Thousands of microbial genomes shed light on interconnected biogeochemical processes in an aquifer system.</title>
        <authorList>
            <person name="Anantharaman K."/>
            <person name="Brown C.T."/>
            <person name="Hug L.A."/>
            <person name="Sharon I."/>
            <person name="Castelle C.J."/>
            <person name="Probst A.J."/>
            <person name="Thomas B.C."/>
            <person name="Singh A."/>
            <person name="Wilkins M.J."/>
            <person name="Karaoz U."/>
            <person name="Brodie E.L."/>
            <person name="Williams K.H."/>
            <person name="Hubbard S.S."/>
            <person name="Banfield J.F."/>
        </authorList>
    </citation>
    <scope>NUCLEOTIDE SEQUENCE [LARGE SCALE GENOMIC DNA]</scope>
</reference>
<gene>
    <name evidence="2" type="ORF">A2941_02425</name>
</gene>
<sequence length="63" mass="6771">MGALLVVVGFLMGKDSRKDSILALGGALLLIYSVSIESAILIVLTALFTILSLVHMDKRGRRN</sequence>
<evidence type="ECO:0000313" key="2">
    <source>
        <dbReference type="EMBL" id="OGN27714.1"/>
    </source>
</evidence>
<evidence type="ECO:0000256" key="1">
    <source>
        <dbReference type="SAM" id="Phobius"/>
    </source>
</evidence>